<accession>A0ACD1FWY7</accession>
<gene>
    <name evidence="1" type="ORF">BO95DRAFT_268175</name>
</gene>
<keyword evidence="2" id="KW-1185">Reference proteome</keyword>
<proteinExistence type="predicted"/>
<name>A0ACD1FWY7_9EURO</name>
<sequence length="292" mass="33487">MGEWRSNRPCVADSTPISGNDEEVEKMFCVLPELPMGCSSKFSRPGWFSREGMCISWAPTSASSPLPNNHPESGISWPRMLGLNVKKREGKKRKGKKKKKQRNSETHLSNIEQELKGKRERERGGGRSIPKGNRQIVECLNPIVRCNSDTGISLCRAQPLEPTNQPTLFRLELQVWPFPLWSSPLIPFRVSIIESHARQRVVMVQVSNPIRELRRREGKRKKNNNKKDDQEKSQMAFPTKGYRGRGGYRMIGGQSRASKRKQRERGREGQGIEWTELVVHTPRERHQAKKKA</sequence>
<reference evidence="1" key="1">
    <citation type="submission" date="2018-02" db="EMBL/GenBank/DDBJ databases">
        <title>The genomes of Aspergillus section Nigri reveals drivers in fungal speciation.</title>
        <authorList>
            <consortium name="DOE Joint Genome Institute"/>
            <person name="Vesth T.C."/>
            <person name="Nybo J."/>
            <person name="Theobald S."/>
            <person name="Brandl J."/>
            <person name="Frisvad J.C."/>
            <person name="Nielsen K.F."/>
            <person name="Lyhne E.K."/>
            <person name="Kogle M.E."/>
            <person name="Kuo A."/>
            <person name="Riley R."/>
            <person name="Clum A."/>
            <person name="Nolan M."/>
            <person name="Lipzen A."/>
            <person name="Salamov A."/>
            <person name="Henrissat B."/>
            <person name="Wiebenga A."/>
            <person name="De vries R.P."/>
            <person name="Grigoriev I.V."/>
            <person name="Mortensen U.H."/>
            <person name="Andersen M.R."/>
            <person name="Baker S.E."/>
        </authorList>
    </citation>
    <scope>NUCLEOTIDE SEQUENCE</scope>
    <source>
        <strain evidence="1">CBS 621.78</strain>
    </source>
</reference>
<dbReference type="EMBL" id="KZ825388">
    <property type="protein sequence ID" value="RAH41460.1"/>
    <property type="molecule type" value="Genomic_DNA"/>
</dbReference>
<organism evidence="1 2">
    <name type="scientific">Aspergillus brunneoviolaceus CBS 621.78</name>
    <dbReference type="NCBI Taxonomy" id="1450534"/>
    <lineage>
        <taxon>Eukaryota</taxon>
        <taxon>Fungi</taxon>
        <taxon>Dikarya</taxon>
        <taxon>Ascomycota</taxon>
        <taxon>Pezizomycotina</taxon>
        <taxon>Eurotiomycetes</taxon>
        <taxon>Eurotiomycetidae</taxon>
        <taxon>Eurotiales</taxon>
        <taxon>Aspergillaceae</taxon>
        <taxon>Aspergillus</taxon>
        <taxon>Aspergillus subgen. Circumdati</taxon>
    </lineage>
</organism>
<evidence type="ECO:0000313" key="2">
    <source>
        <dbReference type="Proteomes" id="UP000249057"/>
    </source>
</evidence>
<dbReference type="Proteomes" id="UP000249057">
    <property type="component" value="Unassembled WGS sequence"/>
</dbReference>
<evidence type="ECO:0000313" key="1">
    <source>
        <dbReference type="EMBL" id="RAH41460.1"/>
    </source>
</evidence>
<protein>
    <submittedName>
        <fullName evidence="1">Uncharacterized protein</fullName>
    </submittedName>
</protein>